<dbReference type="EMBL" id="FMCV01000036">
    <property type="protein sequence ID" value="SCF45625.1"/>
    <property type="molecule type" value="Genomic_DNA"/>
</dbReference>
<gene>
    <name evidence="1" type="ORF">GA0070215_13615</name>
</gene>
<keyword evidence="2" id="KW-1185">Reference proteome</keyword>
<name>A0A1C5AK76_9ACTN</name>
<reference evidence="2" key="1">
    <citation type="submission" date="2016-06" db="EMBL/GenBank/DDBJ databases">
        <authorList>
            <person name="Varghese N."/>
        </authorList>
    </citation>
    <scope>NUCLEOTIDE SEQUENCE [LARGE SCALE GENOMIC DNA]</scope>
    <source>
        <strain evidence="2">DSM 45555</strain>
    </source>
</reference>
<organism evidence="1 2">
    <name type="scientific">Micromonospora marina</name>
    <dbReference type="NCBI Taxonomy" id="307120"/>
    <lineage>
        <taxon>Bacteria</taxon>
        <taxon>Bacillati</taxon>
        <taxon>Actinomycetota</taxon>
        <taxon>Actinomycetes</taxon>
        <taxon>Micromonosporales</taxon>
        <taxon>Micromonosporaceae</taxon>
        <taxon>Micromonospora</taxon>
    </lineage>
</organism>
<dbReference type="AlphaFoldDB" id="A0A1C5AK76"/>
<evidence type="ECO:0000313" key="2">
    <source>
        <dbReference type="Proteomes" id="UP000198551"/>
    </source>
</evidence>
<dbReference type="Proteomes" id="UP000198551">
    <property type="component" value="Unassembled WGS sequence"/>
</dbReference>
<proteinExistence type="predicted"/>
<sequence length="42" mass="4543">MIGVVGVHPPRLESFPVFAIGVIGGMRHNLPDSWTTLGMESH</sequence>
<accession>A0A1C5AK76</accession>
<evidence type="ECO:0000313" key="1">
    <source>
        <dbReference type="EMBL" id="SCF45625.1"/>
    </source>
</evidence>
<protein>
    <submittedName>
        <fullName evidence="1">Uncharacterized protein</fullName>
    </submittedName>
</protein>